<dbReference type="SUPFAM" id="SSF53850">
    <property type="entry name" value="Periplasmic binding protein-like II"/>
    <property type="match status" value="1"/>
</dbReference>
<accession>A0ABU1ZMX2</accession>
<organism evidence="1 2">
    <name type="scientific">Rhodoferax saidenbachensis</name>
    <dbReference type="NCBI Taxonomy" id="1484693"/>
    <lineage>
        <taxon>Bacteria</taxon>
        <taxon>Pseudomonadati</taxon>
        <taxon>Pseudomonadota</taxon>
        <taxon>Betaproteobacteria</taxon>
        <taxon>Burkholderiales</taxon>
        <taxon>Comamonadaceae</taxon>
        <taxon>Rhodoferax</taxon>
    </lineage>
</organism>
<reference evidence="1 2" key="1">
    <citation type="submission" date="2023-07" db="EMBL/GenBank/DDBJ databases">
        <title>Sorghum-associated microbial communities from plants grown in Nebraska, USA.</title>
        <authorList>
            <person name="Schachtman D."/>
        </authorList>
    </citation>
    <scope>NUCLEOTIDE SEQUENCE [LARGE SCALE GENOMIC DNA]</scope>
    <source>
        <strain evidence="1 2">BE308</strain>
    </source>
</reference>
<dbReference type="Gene3D" id="3.40.190.10">
    <property type="entry name" value="Periplasmic binding protein-like II"/>
    <property type="match status" value="2"/>
</dbReference>
<gene>
    <name evidence="1" type="ORF">J2X15_002183</name>
</gene>
<dbReference type="PANTHER" id="PTHR38834:SF3">
    <property type="entry name" value="SOLUTE-BINDING PROTEIN FAMILY 3_N-TERMINAL DOMAIN-CONTAINING PROTEIN"/>
    <property type="match status" value="1"/>
</dbReference>
<dbReference type="Proteomes" id="UP001268089">
    <property type="component" value="Unassembled WGS sequence"/>
</dbReference>
<dbReference type="RefSeq" id="WP_310342592.1">
    <property type="nucleotide sequence ID" value="NZ_JAVDXO010000004.1"/>
</dbReference>
<dbReference type="PANTHER" id="PTHR38834">
    <property type="entry name" value="PERIPLASMIC SUBSTRATE BINDING PROTEIN FAMILY 3"/>
    <property type="match status" value="1"/>
</dbReference>
<sequence>MASQLRFLLALLLTVIGLVGHAQSIAPYRIVSGHLPPFTVESGDATPGALGALVREMASRLGEAPAIQFYPWPRALTLAQSQPRTLILPLTRTPERESNYRWLVKLYRQKFVFIAMHAADVKLDSMDALSDLRIGVLRGSPEGQLTGLNFKRVVPANSVVDLARMMERGMVDAVYGSEAINLAGLTDYGIARANLQVSKPLDDAEIWLGGSLDIPESEAALWQNAMQQLVRDGVVRRTLARYGLPPP</sequence>
<comment type="caution">
    <text evidence="1">The sequence shown here is derived from an EMBL/GenBank/DDBJ whole genome shotgun (WGS) entry which is preliminary data.</text>
</comment>
<keyword evidence="2" id="KW-1185">Reference proteome</keyword>
<dbReference type="EMBL" id="JAVDXO010000004">
    <property type="protein sequence ID" value="MDR7306897.1"/>
    <property type="molecule type" value="Genomic_DNA"/>
</dbReference>
<protein>
    <submittedName>
        <fullName evidence="1">ABC-type amino acid transport substrate-binding protein</fullName>
    </submittedName>
</protein>
<evidence type="ECO:0000313" key="2">
    <source>
        <dbReference type="Proteomes" id="UP001268089"/>
    </source>
</evidence>
<proteinExistence type="predicted"/>
<name>A0ABU1ZMX2_9BURK</name>
<evidence type="ECO:0000313" key="1">
    <source>
        <dbReference type="EMBL" id="MDR7306897.1"/>
    </source>
</evidence>